<dbReference type="RefSeq" id="WP_185965848.1">
    <property type="nucleotide sequence ID" value="NZ_CP045503.2"/>
</dbReference>
<evidence type="ECO:0000313" key="4">
    <source>
        <dbReference type="Proteomes" id="UP000316416"/>
    </source>
</evidence>
<keyword evidence="1" id="KW-0472">Membrane</keyword>
<keyword evidence="4" id="KW-1185">Reference proteome</keyword>
<dbReference type="InterPro" id="IPR050879">
    <property type="entry name" value="Acyltransferase_3"/>
</dbReference>
<keyword evidence="3" id="KW-0012">Acyltransferase</keyword>
<dbReference type="GO" id="GO:0016746">
    <property type="term" value="F:acyltransferase activity"/>
    <property type="evidence" value="ECO:0007669"/>
    <property type="project" value="UniProtKB-KW"/>
</dbReference>
<feature type="transmembrane region" description="Helical" evidence="1">
    <location>
        <begin position="133"/>
        <end position="152"/>
    </location>
</feature>
<proteinExistence type="predicted"/>
<dbReference type="PANTHER" id="PTHR23028:SF53">
    <property type="entry name" value="ACYL_TRANSF_3 DOMAIN-CONTAINING PROTEIN"/>
    <property type="match status" value="1"/>
</dbReference>
<dbReference type="InterPro" id="IPR002656">
    <property type="entry name" value="Acyl_transf_3_dom"/>
</dbReference>
<feature type="transmembrane region" description="Helical" evidence="1">
    <location>
        <begin position="78"/>
        <end position="98"/>
    </location>
</feature>
<feature type="transmembrane region" description="Helical" evidence="1">
    <location>
        <begin position="232"/>
        <end position="251"/>
    </location>
</feature>
<feature type="transmembrane region" description="Helical" evidence="1">
    <location>
        <begin position="285"/>
        <end position="306"/>
    </location>
</feature>
<feature type="transmembrane region" description="Helical" evidence="1">
    <location>
        <begin position="161"/>
        <end position="182"/>
    </location>
</feature>
<feature type="transmembrane region" description="Helical" evidence="1">
    <location>
        <begin position="202"/>
        <end position="220"/>
    </location>
</feature>
<feature type="domain" description="Acyltransferase 3" evidence="2">
    <location>
        <begin position="5"/>
        <end position="334"/>
    </location>
</feature>
<evidence type="ECO:0000259" key="2">
    <source>
        <dbReference type="Pfam" id="PF01757"/>
    </source>
</evidence>
<keyword evidence="1" id="KW-1133">Transmembrane helix</keyword>
<protein>
    <submittedName>
        <fullName evidence="3">Acyltransferase</fullName>
    </submittedName>
</protein>
<evidence type="ECO:0000313" key="3">
    <source>
        <dbReference type="EMBL" id="QPG58670.2"/>
    </source>
</evidence>
<sequence>MARINFIDSLRGIAILGVIATHAASFSSYDGLFSSVILQAGYGVQLFFIISAFTIFFTLDRASQNDPRFIKNFYIKRLLRIAPVYWLGILIYTMVFGLESRGWLPGPELWHFPLHFFFINLLHPETTSSVVPGGWSISCEVLFYLICPWLFYRVNSLKKAALFFIIAMGIGIGFILLANALIKPALIELYGFKLAGQFIHRNIFSQLGIFAAGILLFFLYKDARVQRVLSAKKTCFALLFVSLIIAVIALSGQARGASHYVMGLSFMLLALVLSQQKISLFDNRLLAFVGRISFSGYIVHFGAIHIANNLLGGVSHFVPLFVLTLIITIPFSYIGFVLVERNAIKLAKMIINRQKSTSIVAS</sequence>
<gene>
    <name evidence="3" type="ORF">FM038_015535</name>
</gene>
<evidence type="ECO:0000256" key="1">
    <source>
        <dbReference type="SAM" id="Phobius"/>
    </source>
</evidence>
<dbReference type="EMBL" id="CP045503">
    <property type="protein sequence ID" value="QPG58670.2"/>
    <property type="molecule type" value="Genomic_DNA"/>
</dbReference>
<feature type="transmembrane region" description="Helical" evidence="1">
    <location>
        <begin position="35"/>
        <end position="57"/>
    </location>
</feature>
<dbReference type="PANTHER" id="PTHR23028">
    <property type="entry name" value="ACETYLTRANSFERASE"/>
    <property type="match status" value="1"/>
</dbReference>
<feature type="transmembrane region" description="Helical" evidence="1">
    <location>
        <begin position="12"/>
        <end position="29"/>
    </location>
</feature>
<dbReference type="Pfam" id="PF01757">
    <property type="entry name" value="Acyl_transf_3"/>
    <property type="match status" value="1"/>
</dbReference>
<dbReference type="Proteomes" id="UP000316416">
    <property type="component" value="Chromosome"/>
</dbReference>
<keyword evidence="1" id="KW-0812">Transmembrane</keyword>
<accession>A0ABX6V8B9</accession>
<feature type="transmembrane region" description="Helical" evidence="1">
    <location>
        <begin position="318"/>
        <end position="339"/>
    </location>
</feature>
<reference evidence="3" key="1">
    <citation type="submission" date="2021-07" db="EMBL/GenBank/DDBJ databases">
        <title>Shewanella sp. YLB-07 whole genome sequence.</title>
        <authorList>
            <person name="Yu L."/>
        </authorList>
    </citation>
    <scope>NUCLEOTIDE SEQUENCE</scope>
    <source>
        <strain evidence="3">YLB-08</strain>
    </source>
</reference>
<keyword evidence="3" id="KW-0808">Transferase</keyword>
<name>A0ABX6V8B9_9GAMM</name>
<feature type="transmembrane region" description="Helical" evidence="1">
    <location>
        <begin position="257"/>
        <end position="273"/>
    </location>
</feature>
<organism evidence="3 4">
    <name type="scientific">Shewanella eurypsychrophilus</name>
    <dbReference type="NCBI Taxonomy" id="2593656"/>
    <lineage>
        <taxon>Bacteria</taxon>
        <taxon>Pseudomonadati</taxon>
        <taxon>Pseudomonadota</taxon>
        <taxon>Gammaproteobacteria</taxon>
        <taxon>Alteromonadales</taxon>
        <taxon>Shewanellaceae</taxon>
        <taxon>Shewanella</taxon>
    </lineage>
</organism>